<dbReference type="SUPFAM" id="SSF46626">
    <property type="entry name" value="Cytochrome c"/>
    <property type="match status" value="1"/>
</dbReference>
<sequence>MKLRLLPACLALLLAAPALQAADPLAAGKAAFQRCANCHQVGPGARSNFGPQLNGILGRRAGSAPDFDYSPALRKAGFVWNDKNLAAFLRDPDAVVPGNKMRFWGLRSERQIAELLAYLRAHPAPPAGAR</sequence>
<dbReference type="RefSeq" id="WP_281907953.1">
    <property type="nucleotide sequence ID" value="NZ_AP026966.1"/>
</dbReference>
<evidence type="ECO:0000256" key="7">
    <source>
        <dbReference type="SAM" id="SignalP"/>
    </source>
</evidence>
<feature type="domain" description="Cytochrome c" evidence="8">
    <location>
        <begin position="23"/>
        <end position="123"/>
    </location>
</feature>
<dbReference type="PRINTS" id="PR00604">
    <property type="entry name" value="CYTCHRMECIAB"/>
</dbReference>
<dbReference type="InterPro" id="IPR002327">
    <property type="entry name" value="Cyt_c_1A/1B"/>
</dbReference>
<dbReference type="PROSITE" id="PS51007">
    <property type="entry name" value="CYTC"/>
    <property type="match status" value="1"/>
</dbReference>
<keyword evidence="10" id="KW-1185">Reference proteome</keyword>
<evidence type="ECO:0000259" key="8">
    <source>
        <dbReference type="PROSITE" id="PS51007"/>
    </source>
</evidence>
<keyword evidence="2 6" id="KW-0349">Heme</keyword>
<dbReference type="EMBL" id="AP026966">
    <property type="protein sequence ID" value="BDT59314.1"/>
    <property type="molecule type" value="Genomic_DNA"/>
</dbReference>
<gene>
    <name evidence="9" type="ORF">MasN3_28080</name>
</gene>
<proteinExistence type="predicted"/>
<evidence type="ECO:0000256" key="3">
    <source>
        <dbReference type="ARBA" id="ARBA00022723"/>
    </source>
</evidence>
<feature type="chain" id="PRO_5045705534" description="Cytochrome c domain-containing protein" evidence="7">
    <location>
        <begin position="22"/>
        <end position="130"/>
    </location>
</feature>
<feature type="signal peptide" evidence="7">
    <location>
        <begin position="1"/>
        <end position="21"/>
    </location>
</feature>
<accession>A0ABM8C7R9</accession>
<reference evidence="9" key="1">
    <citation type="submission" date="2022-11" db="EMBL/GenBank/DDBJ databases">
        <title>Isolation and characterization of PLA-degrading bacterium Massilia sp. from Antarctic soil.</title>
        <authorList>
            <person name="Sato K."/>
            <person name="Gomez-Fuentes C."/>
            <person name="Ahmad S.A."/>
            <person name="Zulkharnain A."/>
        </authorList>
    </citation>
    <scope>NUCLEOTIDE SEQUENCE</scope>
    <source>
        <strain evidence="9">N-3</strain>
    </source>
</reference>
<organism evidence="9 10">
    <name type="scientific">Massilia varians</name>
    <dbReference type="NCBI Taxonomy" id="457921"/>
    <lineage>
        <taxon>Bacteria</taxon>
        <taxon>Pseudomonadati</taxon>
        <taxon>Pseudomonadota</taxon>
        <taxon>Betaproteobacteria</taxon>
        <taxon>Burkholderiales</taxon>
        <taxon>Oxalobacteraceae</taxon>
        <taxon>Telluria group</taxon>
        <taxon>Massilia</taxon>
    </lineage>
</organism>
<dbReference type="Pfam" id="PF00034">
    <property type="entry name" value="Cytochrom_C"/>
    <property type="match status" value="1"/>
</dbReference>
<protein>
    <recommendedName>
        <fullName evidence="8">Cytochrome c domain-containing protein</fullName>
    </recommendedName>
</protein>
<evidence type="ECO:0000256" key="4">
    <source>
        <dbReference type="ARBA" id="ARBA00022982"/>
    </source>
</evidence>
<dbReference type="InterPro" id="IPR036909">
    <property type="entry name" value="Cyt_c-like_dom_sf"/>
</dbReference>
<evidence type="ECO:0000256" key="1">
    <source>
        <dbReference type="ARBA" id="ARBA00022448"/>
    </source>
</evidence>
<dbReference type="PANTHER" id="PTHR11961">
    <property type="entry name" value="CYTOCHROME C"/>
    <property type="match status" value="1"/>
</dbReference>
<evidence type="ECO:0000256" key="2">
    <source>
        <dbReference type="ARBA" id="ARBA00022617"/>
    </source>
</evidence>
<dbReference type="Gene3D" id="1.10.760.10">
    <property type="entry name" value="Cytochrome c-like domain"/>
    <property type="match status" value="1"/>
</dbReference>
<evidence type="ECO:0000256" key="6">
    <source>
        <dbReference type="PROSITE-ProRule" id="PRU00433"/>
    </source>
</evidence>
<keyword evidence="4" id="KW-0249">Electron transport</keyword>
<keyword evidence="1" id="KW-0813">Transport</keyword>
<keyword evidence="7" id="KW-0732">Signal</keyword>
<name>A0ABM8C7R9_9BURK</name>
<evidence type="ECO:0000256" key="5">
    <source>
        <dbReference type="ARBA" id="ARBA00023004"/>
    </source>
</evidence>
<evidence type="ECO:0000313" key="9">
    <source>
        <dbReference type="EMBL" id="BDT59314.1"/>
    </source>
</evidence>
<keyword evidence="3 6" id="KW-0479">Metal-binding</keyword>
<evidence type="ECO:0000313" key="10">
    <source>
        <dbReference type="Proteomes" id="UP001163336"/>
    </source>
</evidence>
<keyword evidence="5 6" id="KW-0408">Iron</keyword>
<dbReference type="Proteomes" id="UP001163336">
    <property type="component" value="Chromosome"/>
</dbReference>
<dbReference type="InterPro" id="IPR009056">
    <property type="entry name" value="Cyt_c-like_dom"/>
</dbReference>